<accession>A0A238XPR3</accession>
<keyword evidence="3" id="KW-1185">Reference proteome</keyword>
<evidence type="ECO:0000313" key="3">
    <source>
        <dbReference type="Proteomes" id="UP000198420"/>
    </source>
</evidence>
<proteinExistence type="predicted"/>
<protein>
    <submittedName>
        <fullName evidence="2">Uncharacterized protein</fullName>
    </submittedName>
</protein>
<sequence>MPLSDQPHRDQARAPEDPTGDQGGGLPCHTAARYASFTAATSPTSAARSPLTASDPS</sequence>
<name>A0A238XPR3_9ACTN</name>
<dbReference type="Proteomes" id="UP000198420">
    <property type="component" value="Unassembled WGS sequence"/>
</dbReference>
<reference evidence="3" key="1">
    <citation type="submission" date="2017-06" db="EMBL/GenBank/DDBJ databases">
        <authorList>
            <person name="Varghese N."/>
            <person name="Submissions S."/>
        </authorList>
    </citation>
    <scope>NUCLEOTIDE SEQUENCE [LARGE SCALE GENOMIC DNA]</scope>
    <source>
        <strain evidence="3">DSM 44485</strain>
    </source>
</reference>
<evidence type="ECO:0000256" key="1">
    <source>
        <dbReference type="SAM" id="MobiDB-lite"/>
    </source>
</evidence>
<feature type="region of interest" description="Disordered" evidence="1">
    <location>
        <begin position="1"/>
        <end position="31"/>
    </location>
</feature>
<dbReference type="EMBL" id="FZNP01000004">
    <property type="protein sequence ID" value="SNR59989.1"/>
    <property type="molecule type" value="Genomic_DNA"/>
</dbReference>
<gene>
    <name evidence="2" type="ORF">SAMN06265355_104480</name>
</gene>
<organism evidence="2 3">
    <name type="scientific">Actinomadura mexicana</name>
    <dbReference type="NCBI Taxonomy" id="134959"/>
    <lineage>
        <taxon>Bacteria</taxon>
        <taxon>Bacillati</taxon>
        <taxon>Actinomycetota</taxon>
        <taxon>Actinomycetes</taxon>
        <taxon>Streptosporangiales</taxon>
        <taxon>Thermomonosporaceae</taxon>
        <taxon>Actinomadura</taxon>
    </lineage>
</organism>
<evidence type="ECO:0000313" key="2">
    <source>
        <dbReference type="EMBL" id="SNR59989.1"/>
    </source>
</evidence>
<dbReference type="RefSeq" id="WP_179278842.1">
    <property type="nucleotide sequence ID" value="NZ_FZNP01000004.1"/>
</dbReference>
<feature type="compositionally biased region" description="Basic and acidic residues" evidence="1">
    <location>
        <begin position="1"/>
        <end position="16"/>
    </location>
</feature>
<dbReference type="AlphaFoldDB" id="A0A238XPR3"/>